<dbReference type="AlphaFoldDB" id="A0AAD9CG10"/>
<reference evidence="2" key="1">
    <citation type="submission" date="2023-04" db="EMBL/GenBank/DDBJ databases">
        <title>Chromosome-level genome of Chaenocephalus aceratus.</title>
        <authorList>
            <person name="Park H."/>
        </authorList>
    </citation>
    <scope>NUCLEOTIDE SEQUENCE</scope>
    <source>
        <strain evidence="2">DE</strain>
        <tissue evidence="2">Muscle</tissue>
    </source>
</reference>
<protein>
    <submittedName>
        <fullName evidence="2">Nonribosomal peptide synthase nlsA</fullName>
    </submittedName>
</protein>
<gene>
    <name evidence="2" type="ORF">KUDE01_018427</name>
</gene>
<accession>A0AAD9CG10</accession>
<name>A0AAD9CG10_DISEL</name>
<feature type="region of interest" description="Disordered" evidence="1">
    <location>
        <begin position="18"/>
        <end position="41"/>
    </location>
</feature>
<evidence type="ECO:0000313" key="2">
    <source>
        <dbReference type="EMBL" id="KAK1898904.1"/>
    </source>
</evidence>
<proteinExistence type="predicted"/>
<keyword evidence="3" id="KW-1185">Reference proteome</keyword>
<sequence>MTSHSVVPRSPALSEAMSGPIIIIPSHPPRSETAPRPGPDQAGGLFISACCLRPLLIDSQTLVKSKQEKRGDLVVLEM</sequence>
<evidence type="ECO:0000313" key="3">
    <source>
        <dbReference type="Proteomes" id="UP001228049"/>
    </source>
</evidence>
<comment type="caution">
    <text evidence="2">The sequence shown here is derived from an EMBL/GenBank/DDBJ whole genome shotgun (WGS) entry which is preliminary data.</text>
</comment>
<organism evidence="2 3">
    <name type="scientific">Dissostichus eleginoides</name>
    <name type="common">Patagonian toothfish</name>
    <name type="synonym">Dissostichus amissus</name>
    <dbReference type="NCBI Taxonomy" id="100907"/>
    <lineage>
        <taxon>Eukaryota</taxon>
        <taxon>Metazoa</taxon>
        <taxon>Chordata</taxon>
        <taxon>Craniata</taxon>
        <taxon>Vertebrata</taxon>
        <taxon>Euteleostomi</taxon>
        <taxon>Actinopterygii</taxon>
        <taxon>Neopterygii</taxon>
        <taxon>Teleostei</taxon>
        <taxon>Neoteleostei</taxon>
        <taxon>Acanthomorphata</taxon>
        <taxon>Eupercaria</taxon>
        <taxon>Perciformes</taxon>
        <taxon>Notothenioidei</taxon>
        <taxon>Nototheniidae</taxon>
        <taxon>Dissostichus</taxon>
    </lineage>
</organism>
<dbReference type="Proteomes" id="UP001228049">
    <property type="component" value="Unassembled WGS sequence"/>
</dbReference>
<evidence type="ECO:0000256" key="1">
    <source>
        <dbReference type="SAM" id="MobiDB-lite"/>
    </source>
</evidence>
<dbReference type="EMBL" id="JASDAP010000008">
    <property type="protein sequence ID" value="KAK1898904.1"/>
    <property type="molecule type" value="Genomic_DNA"/>
</dbReference>